<dbReference type="Proteomes" id="UP000053593">
    <property type="component" value="Unassembled WGS sequence"/>
</dbReference>
<evidence type="ECO:0000313" key="2">
    <source>
        <dbReference type="EMBL" id="KIK54626.1"/>
    </source>
</evidence>
<dbReference type="AlphaFoldDB" id="A0A0D0BIL2"/>
<reference evidence="2 3" key="1">
    <citation type="submission" date="2014-04" db="EMBL/GenBank/DDBJ databases">
        <title>Evolutionary Origins and Diversification of the Mycorrhizal Mutualists.</title>
        <authorList>
            <consortium name="DOE Joint Genome Institute"/>
            <consortium name="Mycorrhizal Genomics Consortium"/>
            <person name="Kohler A."/>
            <person name="Kuo A."/>
            <person name="Nagy L.G."/>
            <person name="Floudas D."/>
            <person name="Copeland A."/>
            <person name="Barry K.W."/>
            <person name="Cichocki N."/>
            <person name="Veneault-Fourrey C."/>
            <person name="LaButti K."/>
            <person name="Lindquist E.A."/>
            <person name="Lipzen A."/>
            <person name="Lundell T."/>
            <person name="Morin E."/>
            <person name="Murat C."/>
            <person name="Riley R."/>
            <person name="Ohm R."/>
            <person name="Sun H."/>
            <person name="Tunlid A."/>
            <person name="Henrissat B."/>
            <person name="Grigoriev I.V."/>
            <person name="Hibbett D.S."/>
            <person name="Martin F."/>
        </authorList>
    </citation>
    <scope>NUCLEOTIDE SEQUENCE [LARGE SCALE GENOMIC DNA]</scope>
    <source>
        <strain evidence="2 3">FD-317 M1</strain>
    </source>
</reference>
<keyword evidence="3" id="KW-1185">Reference proteome</keyword>
<protein>
    <submittedName>
        <fullName evidence="2">Uncharacterized protein</fullName>
    </submittedName>
</protein>
<feature type="region of interest" description="Disordered" evidence="1">
    <location>
        <begin position="1"/>
        <end position="35"/>
    </location>
</feature>
<dbReference type="EMBL" id="KN834814">
    <property type="protein sequence ID" value="KIK54626.1"/>
    <property type="molecule type" value="Genomic_DNA"/>
</dbReference>
<evidence type="ECO:0000313" key="3">
    <source>
        <dbReference type="Proteomes" id="UP000053593"/>
    </source>
</evidence>
<name>A0A0D0BIL2_9AGAR</name>
<dbReference type="HOGENOM" id="CLU_2688080_0_0_1"/>
<sequence>MSTILNGVNAQRERVPPPPSLPTSSHIPIPEAEPYHAGAGPSAIVRWPTDILRELRGGDGGGACYDWEEYRPDQ</sequence>
<accession>A0A0D0BIL2</accession>
<evidence type="ECO:0000256" key="1">
    <source>
        <dbReference type="SAM" id="MobiDB-lite"/>
    </source>
</evidence>
<proteinExistence type="predicted"/>
<organism evidence="2 3">
    <name type="scientific">Collybiopsis luxurians FD-317 M1</name>
    <dbReference type="NCBI Taxonomy" id="944289"/>
    <lineage>
        <taxon>Eukaryota</taxon>
        <taxon>Fungi</taxon>
        <taxon>Dikarya</taxon>
        <taxon>Basidiomycota</taxon>
        <taxon>Agaricomycotina</taxon>
        <taxon>Agaricomycetes</taxon>
        <taxon>Agaricomycetidae</taxon>
        <taxon>Agaricales</taxon>
        <taxon>Marasmiineae</taxon>
        <taxon>Omphalotaceae</taxon>
        <taxon>Collybiopsis</taxon>
        <taxon>Collybiopsis luxurians</taxon>
    </lineage>
</organism>
<gene>
    <name evidence="2" type="ORF">GYMLUDRAFT_249347</name>
</gene>